<proteinExistence type="predicted"/>
<dbReference type="PROSITE" id="PS51061">
    <property type="entry name" value="R3H"/>
    <property type="match status" value="1"/>
</dbReference>
<dbReference type="CDD" id="cd02644">
    <property type="entry name" value="R3H_jag"/>
    <property type="match status" value="1"/>
</dbReference>
<dbReference type="InterPro" id="IPR001374">
    <property type="entry name" value="R3H_dom"/>
</dbReference>
<dbReference type="SUPFAM" id="SSF82708">
    <property type="entry name" value="R3H domain"/>
    <property type="match status" value="1"/>
</dbReference>
<gene>
    <name evidence="2" type="ORF">UY98_C0025G0002</name>
</gene>
<evidence type="ECO:0000259" key="1">
    <source>
        <dbReference type="PROSITE" id="PS51061"/>
    </source>
</evidence>
<dbReference type="InterPro" id="IPR034079">
    <property type="entry name" value="R3H_KhpB"/>
</dbReference>
<dbReference type="EMBL" id="LCSD01000025">
    <property type="protein sequence ID" value="KKW46815.1"/>
    <property type="molecule type" value="Genomic_DNA"/>
</dbReference>
<dbReference type="InterPro" id="IPR015946">
    <property type="entry name" value="KH_dom-like_a/b"/>
</dbReference>
<organism evidence="2 3">
    <name type="scientific">Candidatus Kaiserbacteria bacterium GW2011_GWA2_58_9</name>
    <dbReference type="NCBI Taxonomy" id="1618672"/>
    <lineage>
        <taxon>Bacteria</taxon>
        <taxon>Candidatus Kaiseribacteriota</taxon>
    </lineage>
</organism>
<name>A0A0G1YUD4_9BACT</name>
<reference evidence="2 3" key="1">
    <citation type="journal article" date="2015" name="Nature">
        <title>rRNA introns, odd ribosomes, and small enigmatic genomes across a large radiation of phyla.</title>
        <authorList>
            <person name="Brown C.T."/>
            <person name="Hug L.A."/>
            <person name="Thomas B.C."/>
            <person name="Sharon I."/>
            <person name="Castelle C.J."/>
            <person name="Singh A."/>
            <person name="Wilkins M.J."/>
            <person name="Williams K.H."/>
            <person name="Banfield J.F."/>
        </authorList>
    </citation>
    <scope>NUCLEOTIDE SEQUENCE [LARGE SCALE GENOMIC DNA]</scope>
</reference>
<dbReference type="Gene3D" id="3.30.1370.50">
    <property type="entry name" value="R3H-like domain"/>
    <property type="match status" value="1"/>
</dbReference>
<accession>A0A0G1YUD4</accession>
<evidence type="ECO:0000313" key="2">
    <source>
        <dbReference type="EMBL" id="KKW46815.1"/>
    </source>
</evidence>
<dbReference type="GO" id="GO:0003723">
    <property type="term" value="F:RNA binding"/>
    <property type="evidence" value="ECO:0007669"/>
    <property type="project" value="InterPro"/>
</dbReference>
<sequence length="173" mass="18865">MASNVMNDDVSSSVETTVKELLDAAGLAYTGIARNDAAGQMIFSIEADDARSLIGMHGDTIHAIDHLVKKIVEARAAGASGRPAGEAEGNEKGPHFLIDVNDYRAKQIKDLQSKALMMAERARSFQYDVELSPMSAYERLIVHTTLQDQPNVKTESQGEGRGRRVVIRYTSES</sequence>
<dbReference type="InterPro" id="IPR039247">
    <property type="entry name" value="KhpB"/>
</dbReference>
<evidence type="ECO:0000313" key="3">
    <source>
        <dbReference type="Proteomes" id="UP000034789"/>
    </source>
</evidence>
<dbReference type="PANTHER" id="PTHR35800">
    <property type="entry name" value="PROTEIN JAG"/>
    <property type="match status" value="1"/>
</dbReference>
<dbReference type="Pfam" id="PF01424">
    <property type="entry name" value="R3H"/>
    <property type="match status" value="1"/>
</dbReference>
<dbReference type="InterPro" id="IPR036867">
    <property type="entry name" value="R3H_dom_sf"/>
</dbReference>
<dbReference type="Proteomes" id="UP000034789">
    <property type="component" value="Unassembled WGS sequence"/>
</dbReference>
<dbReference type="PANTHER" id="PTHR35800:SF1">
    <property type="entry name" value="RNA-BINDING PROTEIN KHPB"/>
    <property type="match status" value="1"/>
</dbReference>
<comment type="caution">
    <text evidence="2">The sequence shown here is derived from an EMBL/GenBank/DDBJ whole genome shotgun (WGS) entry which is preliminary data.</text>
</comment>
<protein>
    <submittedName>
        <fullName evidence="2">R3H domain-containing protein</fullName>
    </submittedName>
</protein>
<dbReference type="Gene3D" id="3.30.300.20">
    <property type="match status" value="1"/>
</dbReference>
<dbReference type="SMART" id="SM00393">
    <property type="entry name" value="R3H"/>
    <property type="match status" value="1"/>
</dbReference>
<dbReference type="AlphaFoldDB" id="A0A0G1YUD4"/>
<feature type="domain" description="R3H" evidence="1">
    <location>
        <begin position="105"/>
        <end position="171"/>
    </location>
</feature>